<dbReference type="Proteomes" id="UP000186817">
    <property type="component" value="Unassembled WGS sequence"/>
</dbReference>
<dbReference type="SUPFAM" id="SSF53098">
    <property type="entry name" value="Ribonuclease H-like"/>
    <property type="match status" value="1"/>
</dbReference>
<organism evidence="4 5">
    <name type="scientific">Symbiodinium microadriaticum</name>
    <name type="common">Dinoflagellate</name>
    <name type="synonym">Zooxanthella microadriatica</name>
    <dbReference type="NCBI Taxonomy" id="2951"/>
    <lineage>
        <taxon>Eukaryota</taxon>
        <taxon>Sar</taxon>
        <taxon>Alveolata</taxon>
        <taxon>Dinophyceae</taxon>
        <taxon>Suessiales</taxon>
        <taxon>Symbiodiniaceae</taxon>
        <taxon>Symbiodinium</taxon>
    </lineage>
</organism>
<dbReference type="Gene3D" id="3.30.420.10">
    <property type="entry name" value="Ribonuclease H-like superfamily/Ribonuclease H"/>
    <property type="match status" value="1"/>
</dbReference>
<dbReference type="Gene3D" id="3.60.10.10">
    <property type="entry name" value="Endonuclease/exonuclease/phosphatase"/>
    <property type="match status" value="1"/>
</dbReference>
<dbReference type="PROSITE" id="PS50878">
    <property type="entry name" value="RT_POL"/>
    <property type="match status" value="1"/>
</dbReference>
<keyword evidence="5" id="KW-1185">Reference proteome</keyword>
<feature type="domain" description="Reverse transcriptase" evidence="2">
    <location>
        <begin position="2017"/>
        <end position="2311"/>
    </location>
</feature>
<evidence type="ECO:0000259" key="2">
    <source>
        <dbReference type="PROSITE" id="PS50878"/>
    </source>
</evidence>
<comment type="caution">
    <text evidence="4">The sequence shown here is derived from an EMBL/GenBank/DDBJ whole genome shotgun (WGS) entry which is preliminary data.</text>
</comment>
<evidence type="ECO:0000313" key="5">
    <source>
        <dbReference type="Proteomes" id="UP000186817"/>
    </source>
</evidence>
<accession>A0A1Q9D1B9</accession>
<name>A0A1Q9D1B9_SYMMI</name>
<dbReference type="InterPro" id="IPR002156">
    <property type="entry name" value="RNaseH_domain"/>
</dbReference>
<dbReference type="PANTHER" id="PTHR19446">
    <property type="entry name" value="REVERSE TRANSCRIPTASES"/>
    <property type="match status" value="1"/>
</dbReference>
<evidence type="ECO:0000259" key="3">
    <source>
        <dbReference type="PROSITE" id="PS50879"/>
    </source>
</evidence>
<sequence>MNKQSAYYCPACGTAWQASGTASPRRRPKQDWATWEPTYTNYGEDNAPWRSTSARPFSPRRRRGGWGAQQPKGAPKGSDKGGKGAGKGKNEGTDSVPTAPAVEALPVPPKGATPPLPKKPSEASSAVVSPEKAQLDTLVAMLAESGTTMPESIRVMVAEHQRSTTQNLTRSLHRAVADQSRARAELQRVRSNRSTYLAAWKEYIYQLSALLEQQLSDQGVALEAFNAAEIEWMGAEREATTAISRMAQKEQSQTETDQEMEDSEFKITEAVEEVATGREGDSVDLTKDGGGSAATPFKLGQVATANDVWHRFQLVRWYRRLMHLTKWEKHLSRQLTVEWIAALPLLRSKVLYSLAKEVDRRRFTVLECRLDYLTHGARAEWSLLDYVYAALRAVTYRVKAVWYVVHPLPGLPVPQLVLTASNAPPGFRTIPVDLRPLDGLLHSIEVDMRSDMRSVWTALREKGVDPTGRLEQAWRSGQCVFETEEGQPVLDLRHHTDSLEWLQLRATNPEAPAGIVVDYVGGMGAVLRVPAPVAPPDGMARTTLTTTAAQPVTFHSQSLSVAEVTIHPEDLAGAADRTTVMDTLPGLKFFLKERMPAQRHYALFERTRHLHIRALSENWCLDDLVRDVMAVVPMLRSIQILQNPLDRLPIFQVVATDLGWPMSSAAVPFDLRGAGMAVCTLVVGPGMPQRILHEATWAACANGRSGIPDNVPFVDTLGNHGDTCNPITDAQFYAPSFPAVWSHDPAVTGVATDESEGSLSPGGAAALPCAISTTTSTTGAMQWAGLRITQQGVNRTADFLLARHVQLTVFTVHSIEYGPHSPMGSPLADTLAPLLAQVLQRGHGPRLGYIQATRVLPMPQGDSWLVPVIWAERTGAHVHVLLDTRCGGGDIQLLTVPIGTTASQVLPFHFQSQGWAISANGIGSASFRRPLESGDILQLSRPGKPVPGFHFGHAVNLMPHLRVLTLPISLIDARPVPQQLTLAQSRDNAGIMHTELTRHINARLHLMGSADPQLRPVTIMGLHHGPILLYLPGPEPTLEHAQIVLNSIPEFPSGLQVYESDAFLGDVGVFVTAEPDAGTVTALVASTIGFGLDNLIAVPQAQGARDHLVHNRGTSFTHKQPEPPAIRPQTVPTPQGRRTLRANPSAALGCNSLDQGPNDGGQTATAPPLTQLTGDSTGGTLISLEAAISGPASGAAWGVNQEVVEHALDAHHLPIPDLVSVARSLPVIASRTWCLLDAAPAQQQFDAVILYTDGSFMPGLPQASWAFVAVGKYDDRLLRIGSLAGRIPAAEVPSAYRGELWALTHALAFVAANQVPHAVLASDCQAALDVAFGKAQSAEEDPVGLAAQSLLFLCRTCGLDVRPLKVEAHSGIPMNEAADAVAKTANLQNPDRLFAFDAEVLHSCITDGTVHRLWLVYSGRRMSAQLPTLDAQGCWSLPACGFPQSTLAGSSSVSATRSVPLTWRLSFGLITYNCLSARSQPARELLDSGLHKRKCALAGLQEGRSLESGITHTAHYWVASSSCDEQGGGGCQVWISKTLAWGRSQSTDLRPHRESFSLLLAEPRLLIVLLRVGQLKFACVAAHAPTTASGPQTCKKWWRHLQTQCKKVPPGHVLLMMVDANASFTQAGPTGDTLTAVPTSENAKQLQEFCAQTGLQPTAQCDRHRAPLYSWTSPDGDTRRLIDYVCVPTEWKQGLQTEPPFSLNDLRAGYDHEPIQGTVGASISAPQSPARRRVPVEALQTDEGRRTAAAAMASVPAISWDVDATTHMDLILGHIFSFLQTHLPAAPPRSRNPVLSETSLRLVRARREVRTVKRRLDKAYRQGLLFQCFAAWCGRTGVVQAQVRRLDSLAHRVSRAGFSLAALHRAIGESFSADQANFARKAMEQSRAGGASDFAHSIRALLRSGRRFRAPQLLHSISDGQSTAACDTDILDMLGRHFAGPERAHQSHGSELLTHFDQAKPLRPGLDMTTLPHVADLISATMAQKSGKAAGISGIPAELYKADAVTAAQLLFPVLAKSVVRGCGPMQHNGGLARAIPKSKLQAGTPAGWRSILLLEPSGKIIQKAYRKQLIVALEQYKSRNQFGGLPKRRLEEPSVIVRAHFARLRTRQQTGGALFIDSRAAYYSLVRDALVESCTCQDDSLLWRRARQLFPFPDDQQSYVRHMQAGGLVKALQLPAPLVRYLESQLGTTWFSMTSPITTAYISGSGTAPGSPIADLLFSFVYARFLNHAEELLLSEGHFVALCPEVPPAVMPTWADDTAVLIGPLPPAALALTLRRVTELVSDGLSGHGLDPNFGPGKTEAVVHFSGSGSQAARRALLCTEEPGVSFRKRPDKPCTLRLVPTYVHLGTVVSHNALETPNLHYRAMLLRQLFVPLRKRLLFNRNLTKAEKIRILEERALPKFLFGAGLWTLRTTREQELAVEPIHKAFRQAFRPILGVSSEGFTNDEIAAALGLPTAAQYLDQAQAAALLHLARTASEEVCVGLQVDGIWHGQAWQALRRVLGEKCPVALCLSQPPGLRDLLAMLPVDCDRVCRNYLRVC</sequence>
<dbReference type="PROSITE" id="PS50879">
    <property type="entry name" value="RNASE_H_1"/>
    <property type="match status" value="1"/>
</dbReference>
<proteinExistence type="predicted"/>
<dbReference type="Pfam" id="PF00075">
    <property type="entry name" value="RNase_H"/>
    <property type="match status" value="1"/>
</dbReference>
<dbReference type="InterPro" id="IPR012337">
    <property type="entry name" value="RNaseH-like_sf"/>
</dbReference>
<dbReference type="SUPFAM" id="SSF56219">
    <property type="entry name" value="DNase I-like"/>
    <property type="match status" value="1"/>
</dbReference>
<feature type="compositionally biased region" description="Pro residues" evidence="1">
    <location>
        <begin position="106"/>
        <end position="118"/>
    </location>
</feature>
<dbReference type="GO" id="GO:0004523">
    <property type="term" value="F:RNA-DNA hybrid ribonuclease activity"/>
    <property type="evidence" value="ECO:0007669"/>
    <property type="project" value="InterPro"/>
</dbReference>
<dbReference type="InterPro" id="IPR000477">
    <property type="entry name" value="RT_dom"/>
</dbReference>
<evidence type="ECO:0000313" key="4">
    <source>
        <dbReference type="EMBL" id="OLP88956.1"/>
    </source>
</evidence>
<dbReference type="GO" id="GO:0003676">
    <property type="term" value="F:nucleic acid binding"/>
    <property type="evidence" value="ECO:0007669"/>
    <property type="project" value="InterPro"/>
</dbReference>
<dbReference type="InterPro" id="IPR036397">
    <property type="entry name" value="RNaseH_sf"/>
</dbReference>
<dbReference type="OrthoDB" id="413860at2759"/>
<reference evidence="4 5" key="1">
    <citation type="submission" date="2016-02" db="EMBL/GenBank/DDBJ databases">
        <title>Genome analysis of coral dinoflagellate symbionts highlights evolutionary adaptations to a symbiotic lifestyle.</title>
        <authorList>
            <person name="Aranda M."/>
            <person name="Li Y."/>
            <person name="Liew Y.J."/>
            <person name="Baumgarten S."/>
            <person name="Simakov O."/>
            <person name="Wilson M."/>
            <person name="Piel J."/>
            <person name="Ashoor H."/>
            <person name="Bougouffa S."/>
            <person name="Bajic V.B."/>
            <person name="Ryu T."/>
            <person name="Ravasi T."/>
            <person name="Bayer T."/>
            <person name="Micklem G."/>
            <person name="Kim H."/>
            <person name="Bhak J."/>
            <person name="Lajeunesse T.C."/>
            <person name="Voolstra C.R."/>
        </authorList>
    </citation>
    <scope>NUCLEOTIDE SEQUENCE [LARGE SCALE GENOMIC DNA]</scope>
    <source>
        <strain evidence="4 5">CCMP2467</strain>
    </source>
</reference>
<feature type="compositionally biased region" description="Polar residues" evidence="1">
    <location>
        <begin position="37"/>
        <end position="55"/>
    </location>
</feature>
<gene>
    <name evidence="4" type="ORF">AK812_SmicGene29632</name>
</gene>
<evidence type="ECO:0008006" key="6">
    <source>
        <dbReference type="Google" id="ProtNLM"/>
    </source>
</evidence>
<feature type="domain" description="RNase H type-1" evidence="3">
    <location>
        <begin position="1244"/>
        <end position="1387"/>
    </location>
</feature>
<feature type="region of interest" description="Disordered" evidence="1">
    <location>
        <begin position="16"/>
        <end position="129"/>
    </location>
</feature>
<feature type="compositionally biased region" description="Basic and acidic residues" evidence="1">
    <location>
        <begin position="77"/>
        <end position="92"/>
    </location>
</feature>
<feature type="compositionally biased region" description="Polar residues" evidence="1">
    <location>
        <begin position="1152"/>
        <end position="1170"/>
    </location>
</feature>
<protein>
    <recommendedName>
        <fullName evidence="6">RNase H type-1 domain-containing protein</fullName>
    </recommendedName>
</protein>
<evidence type="ECO:0000256" key="1">
    <source>
        <dbReference type="SAM" id="MobiDB-lite"/>
    </source>
</evidence>
<dbReference type="InterPro" id="IPR036691">
    <property type="entry name" value="Endo/exonu/phosph_ase_sf"/>
</dbReference>
<dbReference type="EMBL" id="LSRX01000786">
    <property type="protein sequence ID" value="OLP88956.1"/>
    <property type="molecule type" value="Genomic_DNA"/>
</dbReference>
<feature type="region of interest" description="Disordered" evidence="1">
    <location>
        <begin position="1114"/>
        <end position="1170"/>
    </location>
</feature>